<evidence type="ECO:0008006" key="3">
    <source>
        <dbReference type="Google" id="ProtNLM"/>
    </source>
</evidence>
<dbReference type="GO" id="GO:0016746">
    <property type="term" value="F:acyltransferase activity"/>
    <property type="evidence" value="ECO:0007669"/>
    <property type="project" value="InterPro"/>
</dbReference>
<name>A0A4R1NKU9_9RHOB</name>
<dbReference type="EMBL" id="SMGR01000001">
    <property type="protein sequence ID" value="TCL08291.1"/>
    <property type="molecule type" value="Genomic_DNA"/>
</dbReference>
<accession>A0A4R1NKU9</accession>
<keyword evidence="2" id="KW-1185">Reference proteome</keyword>
<evidence type="ECO:0000313" key="1">
    <source>
        <dbReference type="EMBL" id="TCL08291.1"/>
    </source>
</evidence>
<dbReference type="Proteomes" id="UP000295673">
    <property type="component" value="Unassembled WGS sequence"/>
</dbReference>
<sequence>MPNVFITGAGVDDTWGGAHAKLCSNAPAVPSADGRRKPEKAKLSKALAARIAREDRAILTDITIRSLMAACKAMEMAEGDAPFSDEIRKFFTVFTNTETVRDFHLILDAFRKTRAPDIDAATLFGRLGEVAETTHPLRLFRKLPTNTLYHLSKIFGLTGGGYPLRRMSLGGLLLIEEALFRLQSSDASAALLCASGDMLSAENYGAFRKMGLLADAEQGKGGVYPVNGTASLVLETAETLATTGHAPIAEVNFALTRFSTDMFTGVEDWSYLHQSLKEVSGVTAPPPIVVMYDNGADQLREAELAALAHAMPDAETRSYKRWIGYSAGASVLGDVVAALHDSSIETGRTVIFHGTGAGAGCGLVAMRKMNCLAGQKQVAA</sequence>
<proteinExistence type="predicted"/>
<dbReference type="SUPFAM" id="SSF53901">
    <property type="entry name" value="Thiolase-like"/>
    <property type="match status" value="1"/>
</dbReference>
<dbReference type="Gene3D" id="3.40.47.10">
    <property type="match status" value="1"/>
</dbReference>
<dbReference type="AlphaFoldDB" id="A0A4R1NKU9"/>
<gene>
    <name evidence="1" type="ORF">BXY66_0326</name>
</gene>
<comment type="caution">
    <text evidence="1">The sequence shown here is derived from an EMBL/GenBank/DDBJ whole genome shotgun (WGS) entry which is preliminary data.</text>
</comment>
<dbReference type="OrthoDB" id="9804207at2"/>
<reference evidence="1 2" key="1">
    <citation type="submission" date="2019-03" db="EMBL/GenBank/DDBJ databases">
        <title>Genomic Encyclopedia of Archaeal and Bacterial Type Strains, Phase II (KMG-II): from individual species to whole genera.</title>
        <authorList>
            <person name="Goeker M."/>
        </authorList>
    </citation>
    <scope>NUCLEOTIDE SEQUENCE [LARGE SCALE GENOMIC DNA]</scope>
    <source>
        <strain evidence="1 2">DSM 26433</strain>
    </source>
</reference>
<dbReference type="InterPro" id="IPR016039">
    <property type="entry name" value="Thiolase-like"/>
</dbReference>
<evidence type="ECO:0000313" key="2">
    <source>
        <dbReference type="Proteomes" id="UP000295673"/>
    </source>
</evidence>
<protein>
    <recommendedName>
        <fullName evidence="3">3-oxoacyl-[acyl-carrier-protein] synthase III</fullName>
    </recommendedName>
</protein>
<organism evidence="1 2">
    <name type="scientific">Shimia isoporae</name>
    <dbReference type="NCBI Taxonomy" id="647720"/>
    <lineage>
        <taxon>Bacteria</taxon>
        <taxon>Pseudomonadati</taxon>
        <taxon>Pseudomonadota</taxon>
        <taxon>Alphaproteobacteria</taxon>
        <taxon>Rhodobacterales</taxon>
        <taxon>Roseobacteraceae</taxon>
    </lineage>
</organism>